<dbReference type="InterPro" id="IPR050741">
    <property type="entry name" value="Acyl-CoA_dehydrogenase"/>
</dbReference>
<dbReference type="RefSeq" id="WP_023363051.1">
    <property type="nucleotide sequence ID" value="NC_022657.1"/>
</dbReference>
<dbReference type="Gene3D" id="2.40.110.10">
    <property type="entry name" value="Butyryl-CoA Dehydrogenase, subunit A, domain 2"/>
    <property type="match status" value="1"/>
</dbReference>
<dbReference type="eggNOG" id="COG1960">
    <property type="taxonomic scope" value="Bacteria"/>
</dbReference>
<reference evidence="2 3" key="1">
    <citation type="journal article" date="2014" name="J. Biotechnol.">
        <title>Complete genome sequence of the actinobacterium Actinoplanes friuliensis HAG 010964, producer of the lipopeptide antibiotic friulimycin.</title>
        <authorList>
            <person name="Ruckert C."/>
            <person name="Szczepanowski R."/>
            <person name="Albersmeier A."/>
            <person name="Goesmann A."/>
            <person name="Fischer N."/>
            <person name="Steinkamper A."/>
            <person name="Puhler A."/>
            <person name="Biener R."/>
            <person name="Schwartz D."/>
            <person name="Kalinowski J."/>
        </authorList>
    </citation>
    <scope>NUCLEOTIDE SEQUENCE [LARGE SCALE GENOMIC DNA]</scope>
    <source>
        <strain evidence="2 3">DSM 7358</strain>
    </source>
</reference>
<dbReference type="InterPro" id="IPR009100">
    <property type="entry name" value="AcylCoA_DH/oxidase_NM_dom_sf"/>
</dbReference>
<sequence length="308" mass="32432">MQDDFSKQVAGLPLPGSGQTAERWWRLASLGRDDLVLARLAEGHADATAIRAELKDEPSADPDSERWGVWAAVPSSLEARRTEDGAWSVSGDRPWCSGAGSCTHALVTAVAEDGVRLFAVEVREPAATPLDDTWPAVGMAGSDSRTVRFADCPARPVGGPGDYVGRPGFWHGGVGVAACWYGGATGVADTLLAAARTRDLNPHALAHLGAVDGLLHTARLALRDAAERIDAEPSADAQQLAVRVRTVVDSVATQVLDHVGRALGAGPLCQDAAHARRVADLTVYLRQSHAEADLAQLGTLLKENPPAW</sequence>
<dbReference type="SUPFAM" id="SSF56645">
    <property type="entry name" value="Acyl-CoA dehydrogenase NM domain-like"/>
    <property type="match status" value="1"/>
</dbReference>
<dbReference type="PANTHER" id="PTHR48083:SF37">
    <property type="entry name" value="DEHYDROGENASE, PUTATIVE-RELATED"/>
    <property type="match status" value="1"/>
</dbReference>
<dbReference type="KEGG" id="afs:AFR_22050"/>
<keyword evidence="1" id="KW-0560">Oxidoreductase</keyword>
<dbReference type="GO" id="GO:0003995">
    <property type="term" value="F:acyl-CoA dehydrogenase activity"/>
    <property type="evidence" value="ECO:0007669"/>
    <property type="project" value="TreeGrafter"/>
</dbReference>
<protein>
    <submittedName>
        <fullName evidence="2">Acyl-CoA dehydrogenase</fullName>
    </submittedName>
</protein>
<evidence type="ECO:0000313" key="3">
    <source>
        <dbReference type="Proteomes" id="UP000017746"/>
    </source>
</evidence>
<evidence type="ECO:0000313" key="2">
    <source>
        <dbReference type="EMBL" id="AGZ42680.1"/>
    </source>
</evidence>
<keyword evidence="3" id="KW-1185">Reference proteome</keyword>
<organism evidence="2 3">
    <name type="scientific">Actinoplanes friuliensis DSM 7358</name>
    <dbReference type="NCBI Taxonomy" id="1246995"/>
    <lineage>
        <taxon>Bacteria</taxon>
        <taxon>Bacillati</taxon>
        <taxon>Actinomycetota</taxon>
        <taxon>Actinomycetes</taxon>
        <taxon>Micromonosporales</taxon>
        <taxon>Micromonosporaceae</taxon>
        <taxon>Actinoplanes</taxon>
    </lineage>
</organism>
<accession>U5W3X2</accession>
<dbReference type="STRING" id="1246995.AFR_22050"/>
<gene>
    <name evidence="2" type="ORF">AFR_22050</name>
</gene>
<dbReference type="Proteomes" id="UP000017746">
    <property type="component" value="Chromosome"/>
</dbReference>
<dbReference type="GO" id="GO:0005737">
    <property type="term" value="C:cytoplasm"/>
    <property type="evidence" value="ECO:0007669"/>
    <property type="project" value="TreeGrafter"/>
</dbReference>
<dbReference type="GO" id="GO:0033539">
    <property type="term" value="P:fatty acid beta-oxidation using acyl-CoA dehydrogenase"/>
    <property type="evidence" value="ECO:0007669"/>
    <property type="project" value="TreeGrafter"/>
</dbReference>
<dbReference type="HOGENOM" id="CLU_058409_1_0_11"/>
<proteinExistence type="predicted"/>
<dbReference type="PATRIC" id="fig|1246995.3.peg.4469"/>
<evidence type="ECO:0000256" key="1">
    <source>
        <dbReference type="ARBA" id="ARBA00023002"/>
    </source>
</evidence>
<dbReference type="AlphaFoldDB" id="U5W3X2"/>
<name>U5W3X2_9ACTN</name>
<dbReference type="InterPro" id="IPR046373">
    <property type="entry name" value="Acyl-CoA_Oxase/DH_mid-dom_sf"/>
</dbReference>
<dbReference type="EMBL" id="CP006272">
    <property type="protein sequence ID" value="AGZ42680.1"/>
    <property type="molecule type" value="Genomic_DNA"/>
</dbReference>
<dbReference type="PANTHER" id="PTHR48083">
    <property type="entry name" value="MEDIUM-CHAIN SPECIFIC ACYL-COA DEHYDROGENASE, MITOCHONDRIAL-RELATED"/>
    <property type="match status" value="1"/>
</dbReference>